<dbReference type="Pfam" id="PF00127">
    <property type="entry name" value="Copper-bind"/>
    <property type="match status" value="1"/>
</dbReference>
<dbReference type="Gene3D" id="2.60.40.420">
    <property type="entry name" value="Cupredoxins - blue copper proteins"/>
    <property type="match status" value="1"/>
</dbReference>
<reference evidence="6" key="1">
    <citation type="journal article" date="2019" name="Int. J. Syst. Evol. Microbiol.">
        <title>The Global Catalogue of Microorganisms (GCM) 10K type strain sequencing project: providing services to taxonomists for standard genome sequencing and annotation.</title>
        <authorList>
            <consortium name="The Broad Institute Genomics Platform"/>
            <consortium name="The Broad Institute Genome Sequencing Center for Infectious Disease"/>
            <person name="Wu L."/>
            <person name="Ma J."/>
        </authorList>
    </citation>
    <scope>NUCLEOTIDE SEQUENCE [LARGE SCALE GENOMIC DNA]</scope>
    <source>
        <strain evidence="6">NBRC 103632</strain>
    </source>
</reference>
<evidence type="ECO:0000256" key="3">
    <source>
        <dbReference type="SAM" id="SignalP"/>
    </source>
</evidence>
<dbReference type="EMBL" id="JBHSFZ010000025">
    <property type="protein sequence ID" value="MFC4594900.1"/>
    <property type="molecule type" value="Genomic_DNA"/>
</dbReference>
<dbReference type="InterPro" id="IPR008972">
    <property type="entry name" value="Cupredoxin"/>
</dbReference>
<feature type="signal peptide" evidence="3">
    <location>
        <begin position="1"/>
        <end position="21"/>
    </location>
</feature>
<keyword evidence="1" id="KW-0479">Metal-binding</keyword>
<comment type="caution">
    <text evidence="5">The sequence shown here is derived from an EMBL/GenBank/DDBJ whole genome shotgun (WGS) entry which is preliminary data.</text>
</comment>
<dbReference type="SUPFAM" id="SSF49503">
    <property type="entry name" value="Cupredoxins"/>
    <property type="match status" value="1"/>
</dbReference>
<proteinExistence type="predicted"/>
<dbReference type="RefSeq" id="WP_380804946.1">
    <property type="nucleotide sequence ID" value="NZ_JBHSFZ010000025.1"/>
</dbReference>
<feature type="domain" description="Blue (type 1) copper" evidence="4">
    <location>
        <begin position="38"/>
        <end position="133"/>
    </location>
</feature>
<evidence type="ECO:0000256" key="2">
    <source>
        <dbReference type="ARBA" id="ARBA00023008"/>
    </source>
</evidence>
<keyword evidence="2" id="KW-0186">Copper</keyword>
<gene>
    <name evidence="5" type="ORF">ACFO3E_11955</name>
</gene>
<dbReference type="Proteomes" id="UP001595957">
    <property type="component" value="Unassembled WGS sequence"/>
</dbReference>
<organism evidence="5 6">
    <name type="scientific">Sphingobium tyrosinilyticum</name>
    <dbReference type="NCBI Taxonomy" id="2715436"/>
    <lineage>
        <taxon>Bacteria</taxon>
        <taxon>Pseudomonadati</taxon>
        <taxon>Pseudomonadota</taxon>
        <taxon>Alphaproteobacteria</taxon>
        <taxon>Sphingomonadales</taxon>
        <taxon>Sphingomonadaceae</taxon>
        <taxon>Sphingobium</taxon>
    </lineage>
</organism>
<name>A0ABV9EZ69_9SPHN</name>
<accession>A0ABV9EZ69</accession>
<sequence>MSHRRSLAALTALVLSSSVTAQSDMWSNARPLTLSLSSFKFEPSEILLEHDAPYRLHFVNGSSGGHDFAAKTFFAAARIKPEDAGKIRGGRVEVGGGESVDVQLIAPSSPGTYKVRCTHFMHSAFGMTGKVIVR</sequence>
<evidence type="ECO:0000259" key="4">
    <source>
        <dbReference type="Pfam" id="PF00127"/>
    </source>
</evidence>
<keyword evidence="6" id="KW-1185">Reference proteome</keyword>
<feature type="chain" id="PRO_5047028484" evidence="3">
    <location>
        <begin position="22"/>
        <end position="134"/>
    </location>
</feature>
<dbReference type="InterPro" id="IPR000923">
    <property type="entry name" value="BlueCu_1"/>
</dbReference>
<evidence type="ECO:0000313" key="6">
    <source>
        <dbReference type="Proteomes" id="UP001595957"/>
    </source>
</evidence>
<evidence type="ECO:0000256" key="1">
    <source>
        <dbReference type="ARBA" id="ARBA00022723"/>
    </source>
</evidence>
<protein>
    <submittedName>
        <fullName evidence="5">Cupredoxin domain-containing protein</fullName>
    </submittedName>
</protein>
<evidence type="ECO:0000313" key="5">
    <source>
        <dbReference type="EMBL" id="MFC4594900.1"/>
    </source>
</evidence>
<keyword evidence="3" id="KW-0732">Signal</keyword>